<evidence type="ECO:0000256" key="2">
    <source>
        <dbReference type="ARBA" id="ARBA00008685"/>
    </source>
</evidence>
<dbReference type="InterPro" id="IPR001320">
    <property type="entry name" value="Iontro_rcpt_C"/>
</dbReference>
<evidence type="ECO:0000256" key="11">
    <source>
        <dbReference type="ARBA" id="ARBA00023286"/>
    </source>
</evidence>
<comment type="subcellular location">
    <subcellularLocation>
        <location evidence="1">Cell membrane</location>
        <topology evidence="1">Multi-pass membrane protein</topology>
    </subcellularLocation>
</comment>
<keyword evidence="8 13" id="KW-0472">Membrane</keyword>
<evidence type="ECO:0000256" key="13">
    <source>
        <dbReference type="SAM" id="Phobius"/>
    </source>
</evidence>
<dbReference type="Pfam" id="PF00060">
    <property type="entry name" value="Lig_chan"/>
    <property type="match status" value="1"/>
</dbReference>
<feature type="transmembrane region" description="Helical" evidence="13">
    <location>
        <begin position="374"/>
        <end position="398"/>
    </location>
</feature>
<evidence type="ECO:0000256" key="6">
    <source>
        <dbReference type="ARBA" id="ARBA00022989"/>
    </source>
</evidence>
<protein>
    <submittedName>
        <fullName evidence="16">Glutamate receptor ionotropic, delta-1</fullName>
    </submittedName>
</protein>
<dbReference type="GO" id="GO:0005886">
    <property type="term" value="C:plasma membrane"/>
    <property type="evidence" value="ECO:0007669"/>
    <property type="project" value="UniProtKB-SubCell"/>
</dbReference>
<dbReference type="SMART" id="SM00079">
    <property type="entry name" value="PBPe"/>
    <property type="match status" value="1"/>
</dbReference>
<evidence type="ECO:0000256" key="1">
    <source>
        <dbReference type="ARBA" id="ARBA00004651"/>
    </source>
</evidence>
<feature type="domain" description="Ionotropic glutamate receptor C-terminal" evidence="14">
    <location>
        <begin position="17"/>
        <end position="288"/>
    </location>
</feature>
<keyword evidence="11" id="KW-1071">Ligand-gated ion channel</keyword>
<dbReference type="InterPro" id="IPR052192">
    <property type="entry name" value="Insect_Ionotropic_Sensory_Rcpt"/>
</dbReference>
<evidence type="ECO:0000313" key="17">
    <source>
        <dbReference type="Proteomes" id="UP000886998"/>
    </source>
</evidence>
<accession>A0A8X6YAY7</accession>
<dbReference type="SMART" id="SM00918">
    <property type="entry name" value="Lig_chan-Glu_bd"/>
    <property type="match status" value="1"/>
</dbReference>
<evidence type="ECO:0000259" key="15">
    <source>
        <dbReference type="SMART" id="SM00918"/>
    </source>
</evidence>
<dbReference type="EMBL" id="BMAV01017624">
    <property type="protein sequence ID" value="GFY69461.1"/>
    <property type="molecule type" value="Genomic_DNA"/>
</dbReference>
<reference evidence="16" key="1">
    <citation type="submission" date="2020-08" db="EMBL/GenBank/DDBJ databases">
        <title>Multicomponent nature underlies the extraordinary mechanical properties of spider dragline silk.</title>
        <authorList>
            <person name="Kono N."/>
            <person name="Nakamura H."/>
            <person name="Mori M."/>
            <person name="Yoshida Y."/>
            <person name="Ohtoshi R."/>
            <person name="Malay A.D."/>
            <person name="Moran D.A.P."/>
            <person name="Tomita M."/>
            <person name="Numata K."/>
            <person name="Arakawa K."/>
        </authorList>
    </citation>
    <scope>NUCLEOTIDE SEQUENCE</scope>
</reference>
<keyword evidence="6 13" id="KW-1133">Transmembrane helix</keyword>
<organism evidence="16 17">
    <name type="scientific">Trichonephila inaurata madagascariensis</name>
    <dbReference type="NCBI Taxonomy" id="2747483"/>
    <lineage>
        <taxon>Eukaryota</taxon>
        <taxon>Metazoa</taxon>
        <taxon>Ecdysozoa</taxon>
        <taxon>Arthropoda</taxon>
        <taxon>Chelicerata</taxon>
        <taxon>Arachnida</taxon>
        <taxon>Araneae</taxon>
        <taxon>Araneomorphae</taxon>
        <taxon>Entelegynae</taxon>
        <taxon>Araneoidea</taxon>
        <taxon>Nephilidae</taxon>
        <taxon>Trichonephila</taxon>
        <taxon>Trichonephila inaurata</taxon>
    </lineage>
</organism>
<proteinExistence type="inferred from homology"/>
<feature type="transmembrane region" description="Helical" evidence="13">
    <location>
        <begin position="130"/>
        <end position="151"/>
    </location>
</feature>
<dbReference type="GO" id="GO:0050906">
    <property type="term" value="P:detection of stimulus involved in sensory perception"/>
    <property type="evidence" value="ECO:0007669"/>
    <property type="project" value="UniProtKB-ARBA"/>
</dbReference>
<dbReference type="SUPFAM" id="SSF53850">
    <property type="entry name" value="Periplasmic binding protein-like II"/>
    <property type="match status" value="1"/>
</dbReference>
<evidence type="ECO:0000313" key="16">
    <source>
        <dbReference type="EMBL" id="GFY69461.1"/>
    </source>
</evidence>
<name>A0A8X6YAY7_9ARAC</name>
<evidence type="ECO:0000256" key="8">
    <source>
        <dbReference type="ARBA" id="ARBA00023136"/>
    </source>
</evidence>
<sequence>MMNFSKWKIAALNLSKVFEVHIEKNGKTRIAGIEGYFAHAIFTAMNIDYDVVFPEDNEFGRELNNGSWTGIVGMVQRGEADLAIGTLQTNEDRYRAVDFSFPYTTDGMSFGVLKPSEWSKAFGFLELFDLTTWMLLICIFLLATVIFFTMLKGTTSYFEVFYNLFGSMLRQPLIFHVDSPENRPLTGTWLLFSCIMSSVFSGALLSFLATPSNVEVVKNFKELSEAVEKGTQRAYSVKGTLSVPNLLNSKESHLIQLGRAIEQNNWYLKPNEILNNPMKGLKSVTVGSSEYLRFLYGAHSRVLISEENSYVTSYAFLIRKGFCCSSQLRKVMSRMVGAGIYDRHFKLESFKYFLSEHTKEEKIEKTDSLSLNDLFSAFSLLLTGLVVSFLIFIGEIVVANYNT</sequence>
<dbReference type="AlphaFoldDB" id="A0A8X6YAY7"/>
<keyword evidence="3" id="KW-0813">Transport</keyword>
<keyword evidence="17" id="KW-1185">Reference proteome</keyword>
<evidence type="ECO:0000256" key="9">
    <source>
        <dbReference type="ARBA" id="ARBA00023170"/>
    </source>
</evidence>
<comment type="caution">
    <text evidence="16">The sequence shown here is derived from an EMBL/GenBank/DDBJ whole genome shotgun (WGS) entry which is preliminary data.</text>
</comment>
<evidence type="ECO:0000256" key="12">
    <source>
        <dbReference type="ARBA" id="ARBA00023303"/>
    </source>
</evidence>
<evidence type="ECO:0000256" key="10">
    <source>
        <dbReference type="ARBA" id="ARBA00023180"/>
    </source>
</evidence>
<evidence type="ECO:0000256" key="5">
    <source>
        <dbReference type="ARBA" id="ARBA00022692"/>
    </source>
</evidence>
<keyword evidence="5 13" id="KW-0812">Transmembrane</keyword>
<feature type="transmembrane region" description="Helical" evidence="13">
    <location>
        <begin position="189"/>
        <end position="209"/>
    </location>
</feature>
<evidence type="ECO:0000256" key="3">
    <source>
        <dbReference type="ARBA" id="ARBA00022448"/>
    </source>
</evidence>
<dbReference type="PANTHER" id="PTHR42643:SF24">
    <property type="entry name" value="IONOTROPIC RECEPTOR 60A"/>
    <property type="match status" value="1"/>
</dbReference>
<evidence type="ECO:0000259" key="14">
    <source>
        <dbReference type="SMART" id="SM00079"/>
    </source>
</evidence>
<dbReference type="Proteomes" id="UP000886998">
    <property type="component" value="Unassembled WGS sequence"/>
</dbReference>
<comment type="similarity">
    <text evidence="2">Belongs to the glutamate-gated ion channel (TC 1.A.10.1) family.</text>
</comment>
<dbReference type="PANTHER" id="PTHR42643">
    <property type="entry name" value="IONOTROPIC RECEPTOR 20A-RELATED"/>
    <property type="match status" value="1"/>
</dbReference>
<gene>
    <name evidence="16" type="primary">GRID1_0</name>
    <name evidence="16" type="ORF">TNIN_388421</name>
</gene>
<dbReference type="InterPro" id="IPR019594">
    <property type="entry name" value="Glu/Gly-bd"/>
</dbReference>
<dbReference type="Pfam" id="PF10613">
    <property type="entry name" value="Lig_chan-Glu_bd"/>
    <property type="match status" value="1"/>
</dbReference>
<evidence type="ECO:0000256" key="4">
    <source>
        <dbReference type="ARBA" id="ARBA00022475"/>
    </source>
</evidence>
<feature type="domain" description="Ionotropic glutamate receptor L-glutamate and glycine-binding" evidence="15">
    <location>
        <begin position="18"/>
        <end position="77"/>
    </location>
</feature>
<keyword evidence="12" id="KW-0407">Ion channel</keyword>
<dbReference type="GO" id="GO:0015276">
    <property type="term" value="F:ligand-gated monoatomic ion channel activity"/>
    <property type="evidence" value="ECO:0007669"/>
    <property type="project" value="InterPro"/>
</dbReference>
<evidence type="ECO:0000256" key="7">
    <source>
        <dbReference type="ARBA" id="ARBA00023065"/>
    </source>
</evidence>
<keyword evidence="7" id="KW-0406">Ion transport</keyword>
<dbReference type="Gene3D" id="3.40.190.10">
    <property type="entry name" value="Periplasmic binding protein-like II"/>
    <property type="match status" value="1"/>
</dbReference>
<keyword evidence="4" id="KW-1003">Cell membrane</keyword>
<dbReference type="OrthoDB" id="8050636at2759"/>
<dbReference type="Gene3D" id="1.10.287.70">
    <property type="match status" value="1"/>
</dbReference>
<keyword evidence="10" id="KW-0325">Glycoprotein</keyword>
<keyword evidence="9 16" id="KW-0675">Receptor</keyword>